<dbReference type="AlphaFoldDB" id="G8LKJ0"/>
<gene>
    <name evidence="1" type="ORF">EcWSU1_01784</name>
</gene>
<sequence>MESCNENIQNDDFQSNLEKYSEVKTNNKAIHQEYSAIVVIAL</sequence>
<proteinExistence type="predicted"/>
<dbReference type="Proteomes" id="UP000007838">
    <property type="component" value="Chromosome"/>
</dbReference>
<dbReference type="KEGG" id="eec:EcWSU1_01784"/>
<accession>G8LKJ0</accession>
<protein>
    <submittedName>
        <fullName evidence="1">Uncharacterized protein</fullName>
    </submittedName>
</protein>
<dbReference type="HOGENOM" id="CLU_3250901_0_0_6"/>
<dbReference type="EMBL" id="CP002886">
    <property type="protein sequence ID" value="AEW73223.1"/>
    <property type="molecule type" value="Genomic_DNA"/>
</dbReference>
<evidence type="ECO:0000313" key="1">
    <source>
        <dbReference type="EMBL" id="AEW73223.1"/>
    </source>
</evidence>
<organism evidence="1 2">
    <name type="scientific">Enterobacter ludwigii</name>
    <dbReference type="NCBI Taxonomy" id="299767"/>
    <lineage>
        <taxon>Bacteria</taxon>
        <taxon>Pseudomonadati</taxon>
        <taxon>Pseudomonadota</taxon>
        <taxon>Gammaproteobacteria</taxon>
        <taxon>Enterobacterales</taxon>
        <taxon>Enterobacteriaceae</taxon>
        <taxon>Enterobacter</taxon>
        <taxon>Enterobacter cloacae complex</taxon>
    </lineage>
</organism>
<evidence type="ECO:0000313" key="2">
    <source>
        <dbReference type="Proteomes" id="UP000007838"/>
    </source>
</evidence>
<reference evidence="1 2" key="1">
    <citation type="journal article" date="2011" name="Stand. Genomic Sci.">
        <title>Complete genome of the onion pathogen Enterobacter cloacae EcWSU1.</title>
        <authorList>
            <person name="Humann J.L."/>
            <person name="Wildung M."/>
            <person name="Cheng C.H."/>
            <person name="Lee T."/>
            <person name="Stewart J.E."/>
            <person name="Drew J.C."/>
            <person name="Triplett E.W."/>
            <person name="Main D."/>
            <person name="Schroeder B.K."/>
        </authorList>
    </citation>
    <scope>NUCLEOTIDE SEQUENCE [LARGE SCALE GENOMIC DNA]</scope>
    <source>
        <strain evidence="1 2">EcWSU1</strain>
    </source>
</reference>
<name>G8LKJ0_9ENTR</name>